<dbReference type="PROSITE" id="PS51746">
    <property type="entry name" value="PPM_2"/>
    <property type="match status" value="1"/>
</dbReference>
<sequence>MAVQLEMGAASHVGAVRALNEDACLAATHLAVVADGMGGHARGDVASRLTVDAFRPLAGRRDLSADDVRRAVVAANAALLADARTNPEHDGMGTTLTGIALIDHFGSPHWLVFNVGDSRVYRLGDGGIRLLTHDHSEVQELVDAGRLTDEQARIHPLRNIVTRSLGSDPAPEVDVWIFPPAAGDTFLLCSDGLTNELDDATILQIGRDSASPESGAARLVAAAVEAGGRDNVTAVIVRLPGTDLADDAALATTGPRARFLEDER</sequence>
<evidence type="ECO:0000313" key="2">
    <source>
        <dbReference type="EMBL" id="MDO7867833.1"/>
    </source>
</evidence>
<dbReference type="Gene3D" id="3.60.40.10">
    <property type="entry name" value="PPM-type phosphatase domain"/>
    <property type="match status" value="1"/>
</dbReference>
<gene>
    <name evidence="2" type="ORF">Q5722_05560</name>
</gene>
<dbReference type="InterPro" id="IPR001932">
    <property type="entry name" value="PPM-type_phosphatase-like_dom"/>
</dbReference>
<proteinExistence type="predicted"/>
<dbReference type="PANTHER" id="PTHR47992">
    <property type="entry name" value="PROTEIN PHOSPHATASE"/>
    <property type="match status" value="1"/>
</dbReference>
<dbReference type="CDD" id="cd00143">
    <property type="entry name" value="PP2Cc"/>
    <property type="match status" value="1"/>
</dbReference>
<organism evidence="2 3">
    <name type="scientific">Nocardioides jiangxiensis</name>
    <dbReference type="NCBI Taxonomy" id="3064524"/>
    <lineage>
        <taxon>Bacteria</taxon>
        <taxon>Bacillati</taxon>
        <taxon>Actinomycetota</taxon>
        <taxon>Actinomycetes</taxon>
        <taxon>Propionibacteriales</taxon>
        <taxon>Nocardioidaceae</taxon>
        <taxon>Nocardioides</taxon>
    </lineage>
</organism>
<feature type="domain" description="PPM-type phosphatase" evidence="1">
    <location>
        <begin position="6"/>
        <end position="239"/>
    </location>
</feature>
<dbReference type="RefSeq" id="WP_305027215.1">
    <property type="nucleotide sequence ID" value="NZ_JAUQTA010000001.1"/>
</dbReference>
<keyword evidence="3" id="KW-1185">Reference proteome</keyword>
<evidence type="ECO:0000313" key="3">
    <source>
        <dbReference type="Proteomes" id="UP001233314"/>
    </source>
</evidence>
<protein>
    <submittedName>
        <fullName evidence="2">Protein phosphatase 2C domain-containing protein</fullName>
    </submittedName>
</protein>
<dbReference type="SMART" id="SM00331">
    <property type="entry name" value="PP2C_SIG"/>
    <property type="match status" value="1"/>
</dbReference>
<dbReference type="EMBL" id="JAUQTA010000001">
    <property type="protein sequence ID" value="MDO7867833.1"/>
    <property type="molecule type" value="Genomic_DNA"/>
</dbReference>
<dbReference type="InterPro" id="IPR036457">
    <property type="entry name" value="PPM-type-like_dom_sf"/>
</dbReference>
<comment type="caution">
    <text evidence="2">The sequence shown here is derived from an EMBL/GenBank/DDBJ whole genome shotgun (WGS) entry which is preliminary data.</text>
</comment>
<reference evidence="2 3" key="1">
    <citation type="submission" date="2023-07" db="EMBL/GenBank/DDBJ databases">
        <title>Nocardioides sp. nov WY-20 isolated from soil.</title>
        <authorList>
            <person name="Liu B."/>
            <person name="Wan Y."/>
        </authorList>
    </citation>
    <scope>NUCLEOTIDE SEQUENCE [LARGE SCALE GENOMIC DNA]</scope>
    <source>
        <strain evidence="2 3">WY-20</strain>
    </source>
</reference>
<name>A0ABT9AZL3_9ACTN</name>
<dbReference type="SUPFAM" id="SSF81606">
    <property type="entry name" value="PP2C-like"/>
    <property type="match status" value="1"/>
</dbReference>
<accession>A0ABT9AZL3</accession>
<dbReference type="InterPro" id="IPR015655">
    <property type="entry name" value="PP2C"/>
</dbReference>
<dbReference type="Pfam" id="PF13672">
    <property type="entry name" value="PP2C_2"/>
    <property type="match status" value="1"/>
</dbReference>
<dbReference type="Proteomes" id="UP001233314">
    <property type="component" value="Unassembled WGS sequence"/>
</dbReference>
<evidence type="ECO:0000259" key="1">
    <source>
        <dbReference type="PROSITE" id="PS51746"/>
    </source>
</evidence>
<dbReference type="SMART" id="SM00332">
    <property type="entry name" value="PP2Cc"/>
    <property type="match status" value="1"/>
</dbReference>